<dbReference type="EC" id="2.4.1.-" evidence="3"/>
<evidence type="ECO:0000256" key="1">
    <source>
        <dbReference type="ARBA" id="ARBA00022676"/>
    </source>
</evidence>
<dbReference type="EMBL" id="BDGG01000001">
    <property type="protein sequence ID" value="GAU89563.1"/>
    <property type="molecule type" value="Genomic_DNA"/>
</dbReference>
<comment type="subcellular location">
    <subcellularLocation>
        <location evidence="3">Golgi apparatus</location>
        <location evidence="3">Golgi stack membrane</location>
        <topology evidence="3">Single-pass type II membrane protein</topology>
    </subcellularLocation>
</comment>
<dbReference type="PANTHER" id="PTHR11927:SF9">
    <property type="entry name" value="L-FUCOSYLTRANSFERASE"/>
    <property type="match status" value="1"/>
</dbReference>
<protein>
    <recommendedName>
        <fullName evidence="3">L-Fucosyltransferase</fullName>
        <ecNumber evidence="3">2.4.1.-</ecNumber>
    </recommendedName>
</protein>
<keyword evidence="3" id="KW-0812">Transmembrane</keyword>
<proteinExistence type="inferred from homology"/>
<keyword evidence="3" id="KW-0325">Glycoprotein</keyword>
<keyword evidence="3" id="KW-0333">Golgi apparatus</keyword>
<reference evidence="4 5" key="1">
    <citation type="journal article" date="2016" name="Nat. Commun.">
        <title>Extremotolerant tardigrade genome and improved radiotolerance of human cultured cells by tardigrade-unique protein.</title>
        <authorList>
            <person name="Hashimoto T."/>
            <person name="Horikawa D.D."/>
            <person name="Saito Y."/>
            <person name="Kuwahara H."/>
            <person name="Kozuka-Hata H."/>
            <person name="Shin-I T."/>
            <person name="Minakuchi Y."/>
            <person name="Ohishi K."/>
            <person name="Motoyama A."/>
            <person name="Aizu T."/>
            <person name="Enomoto A."/>
            <person name="Kondo K."/>
            <person name="Tanaka S."/>
            <person name="Hara Y."/>
            <person name="Koshikawa S."/>
            <person name="Sagara H."/>
            <person name="Miura T."/>
            <person name="Yokobori S."/>
            <person name="Miyagawa K."/>
            <person name="Suzuki Y."/>
            <person name="Kubo T."/>
            <person name="Oyama M."/>
            <person name="Kohara Y."/>
            <person name="Fujiyama A."/>
            <person name="Arakawa K."/>
            <person name="Katayama T."/>
            <person name="Toyoda A."/>
            <person name="Kunieda T."/>
        </authorList>
    </citation>
    <scope>NUCLEOTIDE SEQUENCE [LARGE SCALE GENOMIC DNA]</scope>
    <source>
        <strain evidence="4 5">YOKOZUNA-1</strain>
    </source>
</reference>
<accession>A0A1D1UT69</accession>
<evidence type="ECO:0000256" key="2">
    <source>
        <dbReference type="ARBA" id="ARBA00022679"/>
    </source>
</evidence>
<dbReference type="UniPathway" id="UPA00378"/>
<dbReference type="GO" id="GO:0008107">
    <property type="term" value="F:galactoside 2-alpha-L-fucosyltransferase activity"/>
    <property type="evidence" value="ECO:0007669"/>
    <property type="project" value="InterPro"/>
</dbReference>
<dbReference type="GO" id="GO:0032580">
    <property type="term" value="C:Golgi cisterna membrane"/>
    <property type="evidence" value="ECO:0007669"/>
    <property type="project" value="UniProtKB-SubCell"/>
</dbReference>
<evidence type="ECO:0000313" key="4">
    <source>
        <dbReference type="EMBL" id="GAU89563.1"/>
    </source>
</evidence>
<evidence type="ECO:0000313" key="5">
    <source>
        <dbReference type="Proteomes" id="UP000186922"/>
    </source>
</evidence>
<dbReference type="GO" id="GO:0005975">
    <property type="term" value="P:carbohydrate metabolic process"/>
    <property type="evidence" value="ECO:0007669"/>
    <property type="project" value="InterPro"/>
</dbReference>
<comment type="similarity">
    <text evidence="3">Belongs to the glycosyltransferase 11 family.</text>
</comment>
<dbReference type="PANTHER" id="PTHR11927">
    <property type="entry name" value="GALACTOSIDE 2-L-FUCOSYLTRANSFERASE"/>
    <property type="match status" value="1"/>
</dbReference>
<organism evidence="4 5">
    <name type="scientific">Ramazzottius varieornatus</name>
    <name type="common">Water bear</name>
    <name type="synonym">Tardigrade</name>
    <dbReference type="NCBI Taxonomy" id="947166"/>
    <lineage>
        <taxon>Eukaryota</taxon>
        <taxon>Metazoa</taxon>
        <taxon>Ecdysozoa</taxon>
        <taxon>Tardigrada</taxon>
        <taxon>Eutardigrada</taxon>
        <taxon>Parachela</taxon>
        <taxon>Hypsibioidea</taxon>
        <taxon>Ramazzottiidae</taxon>
        <taxon>Ramazzottius</taxon>
    </lineage>
</organism>
<keyword evidence="3" id="KW-0735">Signal-anchor</keyword>
<keyword evidence="2 3" id="KW-0808">Transferase</keyword>
<dbReference type="Pfam" id="PF01531">
    <property type="entry name" value="Glyco_transf_11"/>
    <property type="match status" value="1"/>
</dbReference>
<keyword evidence="1 3" id="KW-0328">Glycosyltransferase</keyword>
<sequence>MDIRSPVASTAKQHAKVSVLRGSFQSWKYFHKYKPLLDYQFVLKEDIYDQAAKKLFAGLEAKKDVDVLIGISVFRKMALEPGLASPGYSATNKRYFLRAIARMSAMYPGAMLFAVSDDVSWCRTAFEGVANIVFVESMDPVVTLAMLMLADHLILSVGSLGWWGAYQGDALDVVYYNHWARPHSAIARNYRENDYFLPHWTGLD</sequence>
<dbReference type="Proteomes" id="UP000186922">
    <property type="component" value="Unassembled WGS sequence"/>
</dbReference>
<dbReference type="OrthoDB" id="3226at2759"/>
<dbReference type="InterPro" id="IPR002516">
    <property type="entry name" value="Glyco_trans_11"/>
</dbReference>
<comment type="pathway">
    <text evidence="3">Protein modification; protein glycosylation.</text>
</comment>
<dbReference type="AlphaFoldDB" id="A0A1D1UT69"/>
<comment type="caution">
    <text evidence="4">The sequence shown here is derived from an EMBL/GenBank/DDBJ whole genome shotgun (WGS) entry which is preliminary data.</text>
</comment>
<dbReference type="STRING" id="947166.A0A1D1UT69"/>
<name>A0A1D1UT69_RAMVA</name>
<gene>
    <name evidence="4" type="primary">RvY_02100-1</name>
    <name evidence="4" type="synonym">RvY_02100.1</name>
    <name evidence="4" type="ORF">RvY_02100</name>
</gene>
<evidence type="ECO:0000256" key="3">
    <source>
        <dbReference type="RuleBase" id="RU363129"/>
    </source>
</evidence>
<keyword evidence="5" id="KW-1185">Reference proteome</keyword>